<dbReference type="InterPro" id="IPR036259">
    <property type="entry name" value="MFS_trans_sf"/>
</dbReference>
<dbReference type="CDD" id="cd17370">
    <property type="entry name" value="MFS_MJ1317_like"/>
    <property type="match status" value="1"/>
</dbReference>
<dbReference type="PROSITE" id="PS50850">
    <property type="entry name" value="MFS"/>
    <property type="match status" value="1"/>
</dbReference>
<comment type="subcellular location">
    <subcellularLocation>
        <location evidence="1">Cell membrane</location>
        <topology evidence="1">Multi-pass membrane protein</topology>
    </subcellularLocation>
</comment>
<dbReference type="PANTHER" id="PTHR23518:SF2">
    <property type="entry name" value="MAJOR FACILITATOR SUPERFAMILY TRANSPORTER"/>
    <property type="match status" value="1"/>
</dbReference>
<feature type="transmembrane region" description="Helical" evidence="5">
    <location>
        <begin position="251"/>
        <end position="272"/>
    </location>
</feature>
<feature type="domain" description="Major facilitator superfamily (MFS) profile" evidence="6">
    <location>
        <begin position="1"/>
        <end position="368"/>
    </location>
</feature>
<evidence type="ECO:0000256" key="1">
    <source>
        <dbReference type="ARBA" id="ARBA00004651"/>
    </source>
</evidence>
<keyword evidence="8" id="KW-1185">Reference proteome</keyword>
<dbReference type="InterPro" id="IPR020846">
    <property type="entry name" value="MFS_dom"/>
</dbReference>
<protein>
    <submittedName>
        <fullName evidence="7">MFS transporter</fullName>
    </submittedName>
</protein>
<keyword evidence="4 5" id="KW-0472">Membrane</keyword>
<keyword evidence="3 5" id="KW-1133">Transmembrane helix</keyword>
<dbReference type="Proteomes" id="UP000470470">
    <property type="component" value="Unassembled WGS sequence"/>
</dbReference>
<gene>
    <name evidence="7" type="ORF">G1H19_16665</name>
</gene>
<feature type="transmembrane region" description="Helical" evidence="5">
    <location>
        <begin position="116"/>
        <end position="136"/>
    </location>
</feature>
<proteinExistence type="predicted"/>
<feature type="transmembrane region" description="Helical" evidence="5">
    <location>
        <begin position="315"/>
        <end position="339"/>
    </location>
</feature>
<organism evidence="7 8">
    <name type="scientific">Goekera deserti</name>
    <dbReference type="NCBI Taxonomy" id="2497753"/>
    <lineage>
        <taxon>Bacteria</taxon>
        <taxon>Bacillati</taxon>
        <taxon>Actinomycetota</taxon>
        <taxon>Actinomycetes</taxon>
        <taxon>Geodermatophilales</taxon>
        <taxon>Geodermatophilaceae</taxon>
        <taxon>Goekera</taxon>
    </lineage>
</organism>
<dbReference type="Gene3D" id="1.20.1250.20">
    <property type="entry name" value="MFS general substrate transporter like domains"/>
    <property type="match status" value="2"/>
</dbReference>
<reference evidence="7 8" key="1">
    <citation type="submission" date="2020-02" db="EMBL/GenBank/DDBJ databases">
        <title>The whole genome sequence of CPCC 205119.</title>
        <authorList>
            <person name="Jiang Z."/>
        </authorList>
    </citation>
    <scope>NUCLEOTIDE SEQUENCE [LARGE SCALE GENOMIC DNA]</scope>
    <source>
        <strain evidence="7 8">CPCC 205119</strain>
    </source>
</reference>
<evidence type="ECO:0000313" key="7">
    <source>
        <dbReference type="EMBL" id="NEL55616.1"/>
    </source>
</evidence>
<dbReference type="InterPro" id="IPR011701">
    <property type="entry name" value="MFS"/>
</dbReference>
<comment type="caution">
    <text evidence="7">The sequence shown here is derived from an EMBL/GenBank/DDBJ whole genome shotgun (WGS) entry which is preliminary data.</text>
</comment>
<evidence type="ECO:0000256" key="2">
    <source>
        <dbReference type="ARBA" id="ARBA00022692"/>
    </source>
</evidence>
<dbReference type="GO" id="GO:0022857">
    <property type="term" value="F:transmembrane transporter activity"/>
    <property type="evidence" value="ECO:0007669"/>
    <property type="project" value="InterPro"/>
</dbReference>
<accession>A0A7K3WGX7</accession>
<evidence type="ECO:0000256" key="3">
    <source>
        <dbReference type="ARBA" id="ARBA00022989"/>
    </source>
</evidence>
<feature type="transmembrane region" description="Helical" evidence="5">
    <location>
        <begin position="191"/>
        <end position="212"/>
    </location>
</feature>
<dbReference type="AlphaFoldDB" id="A0A7K3WGX7"/>
<feature type="transmembrane region" description="Helical" evidence="5">
    <location>
        <begin position="278"/>
        <end position="303"/>
    </location>
</feature>
<feature type="transmembrane region" description="Helical" evidence="5">
    <location>
        <begin position="218"/>
        <end position="239"/>
    </location>
</feature>
<evidence type="ECO:0000313" key="8">
    <source>
        <dbReference type="Proteomes" id="UP000470470"/>
    </source>
</evidence>
<evidence type="ECO:0000256" key="4">
    <source>
        <dbReference type="ARBA" id="ARBA00023136"/>
    </source>
</evidence>
<dbReference type="Pfam" id="PF07690">
    <property type="entry name" value="MFS_1"/>
    <property type="match status" value="2"/>
</dbReference>
<dbReference type="EMBL" id="JAAGWK010000024">
    <property type="protein sequence ID" value="NEL55616.1"/>
    <property type="molecule type" value="Genomic_DNA"/>
</dbReference>
<dbReference type="PANTHER" id="PTHR23518">
    <property type="entry name" value="C-METHYLTRANSFERASE"/>
    <property type="match status" value="1"/>
</dbReference>
<evidence type="ECO:0000259" key="6">
    <source>
        <dbReference type="PROSITE" id="PS50850"/>
    </source>
</evidence>
<dbReference type="SUPFAM" id="SSF103473">
    <property type="entry name" value="MFS general substrate transporter"/>
    <property type="match status" value="1"/>
</dbReference>
<evidence type="ECO:0000256" key="5">
    <source>
        <dbReference type="SAM" id="Phobius"/>
    </source>
</evidence>
<sequence length="380" mass="38841">MVTAVLPLYLTMALGLSPLAFGVLDGLYQGVTVLVRLLGGYVADRFARPKVTAQVGYGLSAVCKLGLLAVSSPTGIGAVLAVDRTGKGLRTAPRDALIAAAVPEELLGRAFGVHRAMDTAGALLGPLVAFALLLYLPDDYDSVFLTSAAFAAAGCTVLWAFVRERPAVAGAVAVRLRSLAGLVRDVSLRRVALAALALGALTVSDGFLYLLLRDRDAVSATAFPLLFVGTAVAYLVLAVPLGRLADRVGRVPVLVGGHGALLLCYAALRWGAGLPGPALLVLVLGALGVYYAATDGVLAALAASLTPAPLRGSGIALVQTALAAGRLVSAVLFGLLWSALDQDTAMTVFVAALVAGLPVTWRLLRDAENGTRRAPVASGG</sequence>
<name>A0A7K3WGX7_9ACTN</name>
<dbReference type="GO" id="GO:0005886">
    <property type="term" value="C:plasma membrane"/>
    <property type="evidence" value="ECO:0007669"/>
    <property type="project" value="UniProtKB-SubCell"/>
</dbReference>
<keyword evidence="2 5" id="KW-0812">Transmembrane</keyword>
<feature type="transmembrane region" description="Helical" evidence="5">
    <location>
        <begin position="142"/>
        <end position="162"/>
    </location>
</feature>